<name>A0AAV9MHJ7_9SOLN</name>
<keyword evidence="2" id="KW-1185">Reference proteome</keyword>
<gene>
    <name evidence="1" type="ORF">R3W88_000271</name>
</gene>
<protein>
    <submittedName>
        <fullName evidence="1">Uncharacterized protein</fullName>
    </submittedName>
</protein>
<dbReference type="EMBL" id="JAWPEI010000001">
    <property type="protein sequence ID" value="KAK4736574.1"/>
    <property type="molecule type" value="Genomic_DNA"/>
</dbReference>
<comment type="caution">
    <text evidence="1">The sequence shown here is derived from an EMBL/GenBank/DDBJ whole genome shotgun (WGS) entry which is preliminary data.</text>
</comment>
<evidence type="ECO:0000313" key="2">
    <source>
        <dbReference type="Proteomes" id="UP001311915"/>
    </source>
</evidence>
<reference evidence="1 2" key="1">
    <citation type="submission" date="2023-10" db="EMBL/GenBank/DDBJ databases">
        <title>Genome-Wide Identification Analysis in wild type Solanum Pinnatisectum Reveals Some Genes Defensing Phytophthora Infestans.</title>
        <authorList>
            <person name="Sun C."/>
        </authorList>
    </citation>
    <scope>NUCLEOTIDE SEQUENCE [LARGE SCALE GENOMIC DNA]</scope>
    <source>
        <strain evidence="1">LQN</strain>
        <tissue evidence="1">Leaf</tissue>
    </source>
</reference>
<dbReference type="AlphaFoldDB" id="A0AAV9MHJ7"/>
<accession>A0AAV9MHJ7</accession>
<dbReference type="Proteomes" id="UP001311915">
    <property type="component" value="Unassembled WGS sequence"/>
</dbReference>
<proteinExistence type="predicted"/>
<sequence length="66" mass="7623">MARHNQYISHQQTIPSSYNNSSFIMPSSYNNYPNNSNNNSYSVNYSQKYLPLQDQIGNNINTNSMI</sequence>
<organism evidence="1 2">
    <name type="scientific">Solanum pinnatisectum</name>
    <name type="common">tansyleaf nightshade</name>
    <dbReference type="NCBI Taxonomy" id="50273"/>
    <lineage>
        <taxon>Eukaryota</taxon>
        <taxon>Viridiplantae</taxon>
        <taxon>Streptophyta</taxon>
        <taxon>Embryophyta</taxon>
        <taxon>Tracheophyta</taxon>
        <taxon>Spermatophyta</taxon>
        <taxon>Magnoliopsida</taxon>
        <taxon>eudicotyledons</taxon>
        <taxon>Gunneridae</taxon>
        <taxon>Pentapetalae</taxon>
        <taxon>asterids</taxon>
        <taxon>lamiids</taxon>
        <taxon>Solanales</taxon>
        <taxon>Solanaceae</taxon>
        <taxon>Solanoideae</taxon>
        <taxon>Solaneae</taxon>
        <taxon>Solanum</taxon>
    </lineage>
</organism>
<evidence type="ECO:0000313" key="1">
    <source>
        <dbReference type="EMBL" id="KAK4736574.1"/>
    </source>
</evidence>